<reference evidence="1" key="2">
    <citation type="submission" date="2023-05" db="EMBL/GenBank/DDBJ databases">
        <authorList>
            <person name="Fouks B."/>
        </authorList>
    </citation>
    <scope>NUCLEOTIDE SEQUENCE</scope>
    <source>
        <strain evidence="1">Stay&amp;Tobe</strain>
        <tissue evidence="1">Testes</tissue>
    </source>
</reference>
<dbReference type="AlphaFoldDB" id="A0AAD7ZLM9"/>
<protein>
    <submittedName>
        <fullName evidence="1">Uncharacterized protein</fullName>
    </submittedName>
</protein>
<organism evidence="1 2">
    <name type="scientific">Diploptera punctata</name>
    <name type="common">Pacific beetle cockroach</name>
    <dbReference type="NCBI Taxonomy" id="6984"/>
    <lineage>
        <taxon>Eukaryota</taxon>
        <taxon>Metazoa</taxon>
        <taxon>Ecdysozoa</taxon>
        <taxon>Arthropoda</taxon>
        <taxon>Hexapoda</taxon>
        <taxon>Insecta</taxon>
        <taxon>Pterygota</taxon>
        <taxon>Neoptera</taxon>
        <taxon>Polyneoptera</taxon>
        <taxon>Dictyoptera</taxon>
        <taxon>Blattodea</taxon>
        <taxon>Blaberoidea</taxon>
        <taxon>Blaberidae</taxon>
        <taxon>Diplopterinae</taxon>
        <taxon>Diploptera</taxon>
    </lineage>
</organism>
<keyword evidence="2" id="KW-1185">Reference proteome</keyword>
<proteinExistence type="predicted"/>
<dbReference type="Proteomes" id="UP001233999">
    <property type="component" value="Unassembled WGS sequence"/>
</dbReference>
<dbReference type="EMBL" id="JASPKZ010007822">
    <property type="protein sequence ID" value="KAJ9582158.1"/>
    <property type="molecule type" value="Genomic_DNA"/>
</dbReference>
<feature type="non-terminal residue" evidence="1">
    <location>
        <position position="196"/>
    </location>
</feature>
<evidence type="ECO:0000313" key="2">
    <source>
        <dbReference type="Proteomes" id="UP001233999"/>
    </source>
</evidence>
<reference evidence="1" key="1">
    <citation type="journal article" date="2023" name="IScience">
        <title>Live-bearing cockroach genome reveals convergent evolutionary mechanisms linked to viviparity in insects and beyond.</title>
        <authorList>
            <person name="Fouks B."/>
            <person name="Harrison M.C."/>
            <person name="Mikhailova A.A."/>
            <person name="Marchal E."/>
            <person name="English S."/>
            <person name="Carruthers M."/>
            <person name="Jennings E.C."/>
            <person name="Chiamaka E.L."/>
            <person name="Frigard R.A."/>
            <person name="Pippel M."/>
            <person name="Attardo G.M."/>
            <person name="Benoit J.B."/>
            <person name="Bornberg-Bauer E."/>
            <person name="Tobe S.S."/>
        </authorList>
    </citation>
    <scope>NUCLEOTIDE SEQUENCE</scope>
    <source>
        <strain evidence="1">Stay&amp;Tobe</strain>
    </source>
</reference>
<evidence type="ECO:0000313" key="1">
    <source>
        <dbReference type="EMBL" id="KAJ9582158.1"/>
    </source>
</evidence>
<name>A0AAD7ZLM9_DIPPU</name>
<gene>
    <name evidence="1" type="ORF">L9F63_003500</name>
</gene>
<sequence>CKPMIKEKNVFNSHKLFIRNDLVILCYKHLKFKIGSYKNHLSVSAPGAFIGKLNFMENNSRVVGMNLYEVIFTIPIINNCVQFIASCNYRYDKEALKQFSTFLKDTQRIFEDYVQMPPVLFFHNFHIDRIVLLQVSLSNDISSNLENLNRVRLAFRFVGNASSNIVYIVYQLHPYFRSFFFFGKSLIRFIVGRTSC</sequence>
<accession>A0AAD7ZLM9</accession>
<comment type="caution">
    <text evidence="1">The sequence shown here is derived from an EMBL/GenBank/DDBJ whole genome shotgun (WGS) entry which is preliminary data.</text>
</comment>
<feature type="non-terminal residue" evidence="1">
    <location>
        <position position="1"/>
    </location>
</feature>